<dbReference type="InterPro" id="IPR043502">
    <property type="entry name" value="DNA/RNA_pol_sf"/>
</dbReference>
<organism evidence="1 2">
    <name type="scientific">Petrolisthes manimaculis</name>
    <dbReference type="NCBI Taxonomy" id="1843537"/>
    <lineage>
        <taxon>Eukaryota</taxon>
        <taxon>Metazoa</taxon>
        <taxon>Ecdysozoa</taxon>
        <taxon>Arthropoda</taxon>
        <taxon>Crustacea</taxon>
        <taxon>Multicrustacea</taxon>
        <taxon>Malacostraca</taxon>
        <taxon>Eumalacostraca</taxon>
        <taxon>Eucarida</taxon>
        <taxon>Decapoda</taxon>
        <taxon>Pleocyemata</taxon>
        <taxon>Anomura</taxon>
        <taxon>Galatheoidea</taxon>
        <taxon>Porcellanidae</taxon>
        <taxon>Petrolisthes</taxon>
    </lineage>
</organism>
<protein>
    <recommendedName>
        <fullName evidence="3">Reverse transcriptase domain-containing protein</fullName>
    </recommendedName>
</protein>
<dbReference type="Proteomes" id="UP001292094">
    <property type="component" value="Unassembled WGS sequence"/>
</dbReference>
<gene>
    <name evidence="1" type="ORF">Pmani_037908</name>
</gene>
<dbReference type="SUPFAM" id="SSF56672">
    <property type="entry name" value="DNA/RNA polymerases"/>
    <property type="match status" value="1"/>
</dbReference>
<evidence type="ECO:0008006" key="3">
    <source>
        <dbReference type="Google" id="ProtNLM"/>
    </source>
</evidence>
<dbReference type="AlphaFoldDB" id="A0AAE1NFW3"/>
<name>A0AAE1NFW3_9EUCA</name>
<reference evidence="1" key="1">
    <citation type="submission" date="2023-11" db="EMBL/GenBank/DDBJ databases">
        <title>Genome assemblies of two species of porcelain crab, Petrolisthes cinctipes and Petrolisthes manimaculis (Anomura: Porcellanidae).</title>
        <authorList>
            <person name="Angst P."/>
        </authorList>
    </citation>
    <scope>NUCLEOTIDE SEQUENCE</scope>
    <source>
        <strain evidence="1">PB745_02</strain>
        <tissue evidence="1">Gill</tissue>
    </source>
</reference>
<evidence type="ECO:0000313" key="1">
    <source>
        <dbReference type="EMBL" id="KAK4289108.1"/>
    </source>
</evidence>
<evidence type="ECO:0000313" key="2">
    <source>
        <dbReference type="Proteomes" id="UP001292094"/>
    </source>
</evidence>
<proteinExistence type="predicted"/>
<accession>A0AAE1NFW3</accession>
<comment type="caution">
    <text evidence="1">The sequence shown here is derived from an EMBL/GenBank/DDBJ whole genome shotgun (WGS) entry which is preliminary data.</text>
</comment>
<dbReference type="EMBL" id="JAWZYT010005985">
    <property type="protein sequence ID" value="KAK4289108.1"/>
    <property type="molecule type" value="Genomic_DNA"/>
</dbReference>
<sequence length="163" mass="18404">MLVTSLMYLDDWLLFSRTREKSVRITLEMMKDMGWLVNLHKSNINPTQMLTWLGIEWSMTFPDALRGPCSKVSAPTLSLQHCLLETVREATTYPQLRCRHCPTSGQAAAQKTDQGVQIQLSHLSQRPTDTTSTLFTPTTLALVTSMNLVEDHSLDGPAPPQFW</sequence>
<keyword evidence="2" id="KW-1185">Reference proteome</keyword>
<dbReference type="GO" id="GO:0071897">
    <property type="term" value="P:DNA biosynthetic process"/>
    <property type="evidence" value="ECO:0007669"/>
    <property type="project" value="UniProtKB-ARBA"/>
</dbReference>